<evidence type="ECO:0000256" key="12">
    <source>
        <dbReference type="ARBA" id="ARBA00048679"/>
    </source>
</evidence>
<evidence type="ECO:0000256" key="15">
    <source>
        <dbReference type="SAM" id="MobiDB-lite"/>
    </source>
</evidence>
<proteinExistence type="inferred from homology"/>
<evidence type="ECO:0000256" key="2">
    <source>
        <dbReference type="ARBA" id="ARBA00008874"/>
    </source>
</evidence>
<dbReference type="GO" id="GO:0005737">
    <property type="term" value="C:cytoplasm"/>
    <property type="evidence" value="ECO:0007669"/>
    <property type="project" value="TreeGrafter"/>
</dbReference>
<dbReference type="InterPro" id="IPR011009">
    <property type="entry name" value="Kinase-like_dom_sf"/>
</dbReference>
<dbReference type="EC" id="2.7.11.1" evidence="3"/>
<evidence type="ECO:0000256" key="9">
    <source>
        <dbReference type="ARBA" id="ARBA00022840"/>
    </source>
</evidence>
<dbReference type="InterPro" id="IPR017441">
    <property type="entry name" value="Protein_kinase_ATP_BS"/>
</dbReference>
<keyword evidence="4 14" id="KW-0723">Serine/threonine-protein kinase</keyword>
<feature type="compositionally biased region" description="Polar residues" evidence="15">
    <location>
        <begin position="361"/>
        <end position="372"/>
    </location>
</feature>
<dbReference type="Pfam" id="PF00069">
    <property type="entry name" value="Pkinase"/>
    <property type="match status" value="1"/>
</dbReference>
<feature type="domain" description="Protein kinase" evidence="16">
    <location>
        <begin position="21"/>
        <end position="278"/>
    </location>
</feature>
<keyword evidence="18" id="KW-1185">Reference proteome</keyword>
<feature type="region of interest" description="Disordered" evidence="15">
    <location>
        <begin position="304"/>
        <end position="335"/>
    </location>
</feature>
<evidence type="ECO:0000256" key="1">
    <source>
        <dbReference type="ARBA" id="ARBA00001946"/>
    </source>
</evidence>
<evidence type="ECO:0000256" key="13">
    <source>
        <dbReference type="PROSITE-ProRule" id="PRU10141"/>
    </source>
</evidence>
<feature type="compositionally biased region" description="Acidic residues" evidence="15">
    <location>
        <begin position="310"/>
        <end position="323"/>
    </location>
</feature>
<keyword evidence="9 13" id="KW-0067">ATP-binding</keyword>
<sequence>MDDVDKTMKSEISEEDPEQLFRVLEVIGQGSFGVVCTCINTVNNEIVAIKFLEMEGEENSSLKKEITILKNTVRCPYIVKYHGCYIKENNLMIVMEYCDGGSILDIMQMCSITLTETQIAAILYQIVEGLVYLHSNKILHRDIKAGNVLVNKLGQAKLADFGVSAILVNTGFKQKTVVGSPYWMSPEVISPPKGSNGYDSKADIWSLGITAIEMAESKPPLFNLNPVKVIFVIPFRQAPTLEVPTNWSAEFNNFISVCLNKEADKRPSAIDLLNHPFIKKGKEHSQQTISEMVEQCIPTMKEYRKKKAEEEDEDEEDIEEDGDERQHGSSVSSAGLQKGTLLKINTITQRATVMREDGTEETSSNNGGTFIYNNNSSRTSNSGTVVFSKNGSIINNESDDNEEEGGFDSGSVVFKGSTLVEKFESMKLKYNKRRQQQESSDEDDDDDDDDDDNDEEGGFDSGSVVYTKSPVSQDD</sequence>
<feature type="region of interest" description="Disordered" evidence="15">
    <location>
        <begin position="425"/>
        <end position="475"/>
    </location>
</feature>
<evidence type="ECO:0000256" key="10">
    <source>
        <dbReference type="ARBA" id="ARBA00022842"/>
    </source>
</evidence>
<feature type="compositionally biased region" description="Low complexity" evidence="15">
    <location>
        <begin position="373"/>
        <end position="382"/>
    </location>
</feature>
<evidence type="ECO:0000313" key="18">
    <source>
        <dbReference type="Proteomes" id="UP001344447"/>
    </source>
</evidence>
<feature type="compositionally biased region" description="Polar residues" evidence="15">
    <location>
        <begin position="464"/>
        <end position="475"/>
    </location>
</feature>
<evidence type="ECO:0000256" key="6">
    <source>
        <dbReference type="ARBA" id="ARBA00022723"/>
    </source>
</evidence>
<dbReference type="PANTHER" id="PTHR48012:SF2">
    <property type="entry name" value="STERILE20-LIKE KINASE, ISOFORM B"/>
    <property type="match status" value="1"/>
</dbReference>
<evidence type="ECO:0000256" key="8">
    <source>
        <dbReference type="ARBA" id="ARBA00022777"/>
    </source>
</evidence>
<dbReference type="EMBL" id="JAVFKY010000003">
    <property type="protein sequence ID" value="KAK5578705.1"/>
    <property type="molecule type" value="Genomic_DNA"/>
</dbReference>
<dbReference type="PANTHER" id="PTHR48012">
    <property type="entry name" value="STERILE20-LIKE KINASE, ISOFORM B-RELATED"/>
    <property type="match status" value="1"/>
</dbReference>
<feature type="compositionally biased region" description="Acidic residues" evidence="15">
    <location>
        <begin position="397"/>
        <end position="406"/>
    </location>
</feature>
<dbReference type="GO" id="GO:0005524">
    <property type="term" value="F:ATP binding"/>
    <property type="evidence" value="ECO:0007669"/>
    <property type="project" value="UniProtKB-UniRule"/>
</dbReference>
<dbReference type="GO" id="GO:0046872">
    <property type="term" value="F:metal ion binding"/>
    <property type="evidence" value="ECO:0007669"/>
    <property type="project" value="UniProtKB-KW"/>
</dbReference>
<comment type="catalytic activity">
    <reaction evidence="12">
        <text>L-seryl-[protein] + ATP = O-phospho-L-seryl-[protein] + ADP + H(+)</text>
        <dbReference type="Rhea" id="RHEA:17989"/>
        <dbReference type="Rhea" id="RHEA-COMP:9863"/>
        <dbReference type="Rhea" id="RHEA-COMP:11604"/>
        <dbReference type="ChEBI" id="CHEBI:15378"/>
        <dbReference type="ChEBI" id="CHEBI:29999"/>
        <dbReference type="ChEBI" id="CHEBI:30616"/>
        <dbReference type="ChEBI" id="CHEBI:83421"/>
        <dbReference type="ChEBI" id="CHEBI:456216"/>
        <dbReference type="EC" id="2.7.11.1"/>
    </reaction>
</comment>
<accession>A0AAN7YZQ2</accession>
<evidence type="ECO:0000256" key="7">
    <source>
        <dbReference type="ARBA" id="ARBA00022741"/>
    </source>
</evidence>
<gene>
    <name evidence="17" type="ORF">RB653_008378</name>
</gene>
<evidence type="ECO:0000259" key="16">
    <source>
        <dbReference type="PROSITE" id="PS50011"/>
    </source>
</evidence>
<keyword evidence="7 13" id="KW-0547">Nucleotide-binding</keyword>
<dbReference type="Gene3D" id="1.10.510.10">
    <property type="entry name" value="Transferase(Phosphotransferase) domain 1"/>
    <property type="match status" value="1"/>
</dbReference>
<feature type="compositionally biased region" description="Acidic residues" evidence="15">
    <location>
        <begin position="439"/>
        <end position="458"/>
    </location>
</feature>
<evidence type="ECO:0000256" key="4">
    <source>
        <dbReference type="ARBA" id="ARBA00022527"/>
    </source>
</evidence>
<dbReference type="SMART" id="SM00220">
    <property type="entry name" value="S_TKc"/>
    <property type="match status" value="1"/>
</dbReference>
<comment type="similarity">
    <text evidence="2">Belongs to the protein kinase superfamily. STE Ser/Thr protein kinase family. STE20 subfamily.</text>
</comment>
<dbReference type="InterPro" id="IPR050629">
    <property type="entry name" value="STE20/SPS1-PAK"/>
</dbReference>
<reference evidence="17 18" key="1">
    <citation type="submission" date="2023-11" db="EMBL/GenBank/DDBJ databases">
        <title>Dfirmibasis_genome.</title>
        <authorList>
            <person name="Edelbroek B."/>
            <person name="Kjellin J."/>
            <person name="Jerlstrom-Hultqvist J."/>
            <person name="Soderbom F."/>
        </authorList>
    </citation>
    <scope>NUCLEOTIDE SEQUENCE [LARGE SCALE GENOMIC DNA]</scope>
    <source>
        <strain evidence="17 18">TNS-C-14</strain>
    </source>
</reference>
<evidence type="ECO:0000256" key="5">
    <source>
        <dbReference type="ARBA" id="ARBA00022679"/>
    </source>
</evidence>
<evidence type="ECO:0000256" key="3">
    <source>
        <dbReference type="ARBA" id="ARBA00012513"/>
    </source>
</evidence>
<dbReference type="Proteomes" id="UP001344447">
    <property type="component" value="Unassembled WGS sequence"/>
</dbReference>
<comment type="caution">
    <text evidence="17">The sequence shown here is derived from an EMBL/GenBank/DDBJ whole genome shotgun (WGS) entry which is preliminary data.</text>
</comment>
<keyword evidence="8" id="KW-0418">Kinase</keyword>
<dbReference type="GO" id="GO:0004674">
    <property type="term" value="F:protein serine/threonine kinase activity"/>
    <property type="evidence" value="ECO:0007669"/>
    <property type="project" value="UniProtKB-KW"/>
</dbReference>
<comment type="cofactor">
    <cofactor evidence="1">
        <name>Mg(2+)</name>
        <dbReference type="ChEBI" id="CHEBI:18420"/>
    </cofactor>
</comment>
<protein>
    <recommendedName>
        <fullName evidence="3">non-specific serine/threonine protein kinase</fullName>
        <ecNumber evidence="3">2.7.11.1</ecNumber>
    </recommendedName>
</protein>
<evidence type="ECO:0000256" key="14">
    <source>
        <dbReference type="RuleBase" id="RU000304"/>
    </source>
</evidence>
<keyword evidence="5" id="KW-0808">Transferase</keyword>
<dbReference type="InterPro" id="IPR000719">
    <property type="entry name" value="Prot_kinase_dom"/>
</dbReference>
<dbReference type="CDD" id="cd06612">
    <property type="entry name" value="STKc_MST1_2"/>
    <property type="match status" value="1"/>
</dbReference>
<evidence type="ECO:0000313" key="17">
    <source>
        <dbReference type="EMBL" id="KAK5578705.1"/>
    </source>
</evidence>
<feature type="binding site" evidence="13">
    <location>
        <position position="50"/>
    </location>
    <ligand>
        <name>ATP</name>
        <dbReference type="ChEBI" id="CHEBI:30616"/>
    </ligand>
</feature>
<keyword evidence="6" id="KW-0479">Metal-binding</keyword>
<dbReference type="FunFam" id="1.10.510.10:FF:000966">
    <property type="entry name" value="Serine/threonine-protein kinase 3, putative"/>
    <property type="match status" value="1"/>
</dbReference>
<dbReference type="AlphaFoldDB" id="A0AAN7YZQ2"/>
<dbReference type="PROSITE" id="PS50011">
    <property type="entry name" value="PROTEIN_KINASE_DOM"/>
    <property type="match status" value="1"/>
</dbReference>
<dbReference type="PROSITE" id="PS00108">
    <property type="entry name" value="PROTEIN_KINASE_ST"/>
    <property type="match status" value="1"/>
</dbReference>
<feature type="region of interest" description="Disordered" evidence="15">
    <location>
        <begin position="393"/>
        <end position="412"/>
    </location>
</feature>
<comment type="catalytic activity">
    <reaction evidence="11">
        <text>L-threonyl-[protein] + ATP = O-phospho-L-threonyl-[protein] + ADP + H(+)</text>
        <dbReference type="Rhea" id="RHEA:46608"/>
        <dbReference type="Rhea" id="RHEA-COMP:11060"/>
        <dbReference type="Rhea" id="RHEA-COMP:11605"/>
        <dbReference type="ChEBI" id="CHEBI:15378"/>
        <dbReference type="ChEBI" id="CHEBI:30013"/>
        <dbReference type="ChEBI" id="CHEBI:30616"/>
        <dbReference type="ChEBI" id="CHEBI:61977"/>
        <dbReference type="ChEBI" id="CHEBI:456216"/>
        <dbReference type="EC" id="2.7.11.1"/>
    </reaction>
</comment>
<dbReference type="PROSITE" id="PS00107">
    <property type="entry name" value="PROTEIN_KINASE_ATP"/>
    <property type="match status" value="1"/>
</dbReference>
<name>A0AAN7YZQ2_9MYCE</name>
<evidence type="ECO:0000256" key="11">
    <source>
        <dbReference type="ARBA" id="ARBA00047899"/>
    </source>
</evidence>
<keyword evidence="10" id="KW-0460">Magnesium</keyword>
<dbReference type="InterPro" id="IPR008271">
    <property type="entry name" value="Ser/Thr_kinase_AS"/>
</dbReference>
<dbReference type="SUPFAM" id="SSF56112">
    <property type="entry name" value="Protein kinase-like (PK-like)"/>
    <property type="match status" value="1"/>
</dbReference>
<feature type="region of interest" description="Disordered" evidence="15">
    <location>
        <begin position="352"/>
        <end position="383"/>
    </location>
</feature>
<organism evidence="17 18">
    <name type="scientific">Dictyostelium firmibasis</name>
    <dbReference type="NCBI Taxonomy" id="79012"/>
    <lineage>
        <taxon>Eukaryota</taxon>
        <taxon>Amoebozoa</taxon>
        <taxon>Evosea</taxon>
        <taxon>Eumycetozoa</taxon>
        <taxon>Dictyostelia</taxon>
        <taxon>Dictyosteliales</taxon>
        <taxon>Dictyosteliaceae</taxon>
        <taxon>Dictyostelium</taxon>
    </lineage>
</organism>